<dbReference type="Gene3D" id="3.90.180.10">
    <property type="entry name" value="Medium-chain alcohol dehydrogenases, catalytic domain"/>
    <property type="match status" value="1"/>
</dbReference>
<dbReference type="InterPro" id="IPR052733">
    <property type="entry name" value="Chloroplast_QOR"/>
</dbReference>
<dbReference type="InterPro" id="IPR020843">
    <property type="entry name" value="ER"/>
</dbReference>
<dbReference type="SMART" id="SM00829">
    <property type="entry name" value="PKS_ER"/>
    <property type="match status" value="1"/>
</dbReference>
<dbReference type="InterPro" id="IPR011032">
    <property type="entry name" value="GroES-like_sf"/>
</dbReference>
<dbReference type="AlphaFoldDB" id="A0A4R9GD66"/>
<dbReference type="SUPFAM" id="SSF50129">
    <property type="entry name" value="GroES-like"/>
    <property type="match status" value="1"/>
</dbReference>
<reference evidence="2" key="1">
    <citation type="journal article" date="2019" name="PLoS Negl. Trop. Dis.">
        <title>Revisiting the worldwide diversity of Leptospira species in the environment.</title>
        <authorList>
            <person name="Vincent A.T."/>
            <person name="Schiettekatte O."/>
            <person name="Bourhy P."/>
            <person name="Veyrier F.J."/>
            <person name="Picardeau M."/>
        </authorList>
    </citation>
    <scope>NUCLEOTIDE SEQUENCE [LARGE SCALE GENOMIC DNA]</scope>
    <source>
        <strain evidence="2">SSW15</strain>
    </source>
</reference>
<sequence>MKAIVYCEYGSSDVLRLKEVEKPFPGEGEVLIRVRAASVNAADWRMMRADPFLVRFHAGLFRPSKFPTLGADIAGSVEAVGLGVTQFRVGDEVFGDVFASGFGGFAEYKCAKEHEIVLKPSNVSFQEAAAVPLAGLTALHALRDAGKLQRGQKVLIHGASGGVGTFAVQLANYFGVEVTAVCSSKKMEIARSLGAHHVIDYSVQDFAQNGQKYDLVLAVNGFRSIFDYRRVLKSHGRYAMVGGNAGQLFQALLLGPFLSMVGGRKTVAVSSKPNQKDLLFLAELLSSKQIKSVIDRSYPLSEVPDAIRYLEQGHAVGKVIITQE</sequence>
<dbReference type="Proteomes" id="UP000298458">
    <property type="component" value="Unassembled WGS sequence"/>
</dbReference>
<name>A0A4R9GD66_9LEPT</name>
<organism evidence="2 3">
    <name type="scientific">Leptospira fletcheri</name>
    <dbReference type="NCBI Taxonomy" id="2484981"/>
    <lineage>
        <taxon>Bacteria</taxon>
        <taxon>Pseudomonadati</taxon>
        <taxon>Spirochaetota</taxon>
        <taxon>Spirochaetia</taxon>
        <taxon>Leptospirales</taxon>
        <taxon>Leptospiraceae</taxon>
        <taxon>Leptospira</taxon>
    </lineage>
</organism>
<dbReference type="Gene3D" id="3.40.50.720">
    <property type="entry name" value="NAD(P)-binding Rossmann-like Domain"/>
    <property type="match status" value="1"/>
</dbReference>
<dbReference type="RefSeq" id="WP_135768674.1">
    <property type="nucleotide sequence ID" value="NZ_RQET01000009.1"/>
</dbReference>
<dbReference type="PANTHER" id="PTHR44013">
    <property type="entry name" value="ZINC-TYPE ALCOHOL DEHYDROGENASE-LIKE PROTEIN C16A3.02C"/>
    <property type="match status" value="1"/>
</dbReference>
<evidence type="ECO:0000259" key="1">
    <source>
        <dbReference type="SMART" id="SM00829"/>
    </source>
</evidence>
<accession>A0A4R9GD66</accession>
<gene>
    <name evidence="2" type="ORF">EHO60_13245</name>
</gene>
<dbReference type="EMBL" id="RQET01000009">
    <property type="protein sequence ID" value="TGK08987.1"/>
    <property type="molecule type" value="Genomic_DNA"/>
</dbReference>
<dbReference type="PANTHER" id="PTHR44013:SF1">
    <property type="entry name" value="ZINC-TYPE ALCOHOL DEHYDROGENASE-LIKE PROTEIN C16A3.02C"/>
    <property type="match status" value="1"/>
</dbReference>
<proteinExistence type="predicted"/>
<dbReference type="CDD" id="cd08267">
    <property type="entry name" value="MDR1"/>
    <property type="match status" value="1"/>
</dbReference>
<evidence type="ECO:0000313" key="3">
    <source>
        <dbReference type="Proteomes" id="UP000298458"/>
    </source>
</evidence>
<keyword evidence="3" id="KW-1185">Reference proteome</keyword>
<dbReference type="InterPro" id="IPR013154">
    <property type="entry name" value="ADH-like_N"/>
</dbReference>
<evidence type="ECO:0000313" key="2">
    <source>
        <dbReference type="EMBL" id="TGK08987.1"/>
    </source>
</evidence>
<dbReference type="InterPro" id="IPR036291">
    <property type="entry name" value="NAD(P)-bd_dom_sf"/>
</dbReference>
<dbReference type="Pfam" id="PF13602">
    <property type="entry name" value="ADH_zinc_N_2"/>
    <property type="match status" value="1"/>
</dbReference>
<feature type="domain" description="Enoyl reductase (ER)" evidence="1">
    <location>
        <begin position="10"/>
        <end position="321"/>
    </location>
</feature>
<dbReference type="OrthoDB" id="9792162at2"/>
<dbReference type="SUPFAM" id="SSF51735">
    <property type="entry name" value="NAD(P)-binding Rossmann-fold domains"/>
    <property type="match status" value="1"/>
</dbReference>
<dbReference type="Pfam" id="PF08240">
    <property type="entry name" value="ADH_N"/>
    <property type="match status" value="1"/>
</dbReference>
<comment type="caution">
    <text evidence="2">The sequence shown here is derived from an EMBL/GenBank/DDBJ whole genome shotgun (WGS) entry which is preliminary data.</text>
</comment>
<dbReference type="GO" id="GO:0016491">
    <property type="term" value="F:oxidoreductase activity"/>
    <property type="evidence" value="ECO:0007669"/>
    <property type="project" value="InterPro"/>
</dbReference>
<protein>
    <submittedName>
        <fullName evidence="2">NAD(P)-dependent alcohol dehydrogenase</fullName>
    </submittedName>
</protein>